<organism evidence="2 3">
    <name type="scientific">Arenicella xantha</name>
    <dbReference type="NCBI Taxonomy" id="644221"/>
    <lineage>
        <taxon>Bacteria</taxon>
        <taxon>Pseudomonadati</taxon>
        <taxon>Pseudomonadota</taxon>
        <taxon>Gammaproteobacteria</taxon>
        <taxon>Arenicellales</taxon>
        <taxon>Arenicellaceae</taxon>
        <taxon>Arenicella</taxon>
    </lineage>
</organism>
<dbReference type="SUPFAM" id="SSF52833">
    <property type="entry name" value="Thioredoxin-like"/>
    <property type="match status" value="1"/>
</dbReference>
<dbReference type="EMBL" id="QNRT01000001">
    <property type="protein sequence ID" value="RBP53079.1"/>
    <property type="molecule type" value="Genomic_DNA"/>
</dbReference>
<dbReference type="Proteomes" id="UP000253083">
    <property type="component" value="Unassembled WGS sequence"/>
</dbReference>
<dbReference type="InParanoid" id="A0A395JND5"/>
<dbReference type="RefSeq" id="WP_113952680.1">
    <property type="nucleotide sequence ID" value="NZ_QNRT01000001.1"/>
</dbReference>
<accession>A0A395JND5</accession>
<evidence type="ECO:0008006" key="4">
    <source>
        <dbReference type="Google" id="ProtNLM"/>
    </source>
</evidence>
<reference evidence="2 3" key="1">
    <citation type="submission" date="2018-06" db="EMBL/GenBank/DDBJ databases">
        <title>Genomic Encyclopedia of Type Strains, Phase IV (KMG-IV): sequencing the most valuable type-strain genomes for metagenomic binning, comparative biology and taxonomic classification.</title>
        <authorList>
            <person name="Goeker M."/>
        </authorList>
    </citation>
    <scope>NUCLEOTIDE SEQUENCE [LARGE SCALE GENOMIC DNA]</scope>
    <source>
        <strain evidence="2 3">DSM 24032</strain>
    </source>
</reference>
<evidence type="ECO:0000313" key="2">
    <source>
        <dbReference type="EMBL" id="RBP53079.1"/>
    </source>
</evidence>
<keyword evidence="3" id="KW-1185">Reference proteome</keyword>
<dbReference type="AlphaFoldDB" id="A0A395JND5"/>
<proteinExistence type="predicted"/>
<keyword evidence="1" id="KW-0472">Membrane</keyword>
<evidence type="ECO:0000313" key="3">
    <source>
        <dbReference type="Proteomes" id="UP000253083"/>
    </source>
</evidence>
<gene>
    <name evidence="2" type="ORF">DFR28_101464</name>
</gene>
<dbReference type="InterPro" id="IPR036249">
    <property type="entry name" value="Thioredoxin-like_sf"/>
</dbReference>
<name>A0A395JND5_9GAMM</name>
<dbReference type="OrthoDB" id="9785445at2"/>
<protein>
    <recommendedName>
        <fullName evidence="4">Cytochrome oxidase Cu insertion factor (SCO1/SenC/PrrC family)</fullName>
    </recommendedName>
</protein>
<sequence>MTELNNTTPAPKASGNKAQFWNRVQMVLILVVFAAPVVAAYFYKPTHFNNYGDIYQPVRPVSNLMMHGTDGVVEMDSLRRQWVFLIVAQDACSAECEANILKMRQLRFMQNNDMTRIRTVFLHSGLTDELAVDLAAKYSPIEAYSSEPAAFQEWVKVLKLDDAPKEAEKDRFYVIDPAGNLMMSYPASADPNIMKKDVKRLLKASQIG</sequence>
<keyword evidence="1" id="KW-1133">Transmembrane helix</keyword>
<keyword evidence="1" id="KW-0812">Transmembrane</keyword>
<feature type="transmembrane region" description="Helical" evidence="1">
    <location>
        <begin position="20"/>
        <end position="43"/>
    </location>
</feature>
<comment type="caution">
    <text evidence="2">The sequence shown here is derived from an EMBL/GenBank/DDBJ whole genome shotgun (WGS) entry which is preliminary data.</text>
</comment>
<evidence type="ECO:0000256" key="1">
    <source>
        <dbReference type="SAM" id="Phobius"/>
    </source>
</evidence>